<dbReference type="RefSeq" id="WP_200806041.1">
    <property type="nucleotide sequence ID" value="NZ_JADNAH010000034.1"/>
</dbReference>
<keyword evidence="4 6" id="KW-1133">Transmembrane helix</keyword>
<keyword evidence="3 6" id="KW-0812">Transmembrane</keyword>
<name>A0A9X8UIJ0_9FIRM</name>
<feature type="transmembrane region" description="Helical" evidence="6">
    <location>
        <begin position="146"/>
        <end position="162"/>
    </location>
</feature>
<dbReference type="Pfam" id="PF03606">
    <property type="entry name" value="DcuC"/>
    <property type="match status" value="1"/>
</dbReference>
<dbReference type="InterPro" id="IPR018385">
    <property type="entry name" value="C4_dicarb_anaerob_car-like"/>
</dbReference>
<dbReference type="EMBL" id="SLUK01000011">
    <property type="protein sequence ID" value="TCL42256.1"/>
    <property type="molecule type" value="Genomic_DNA"/>
</dbReference>
<feature type="transmembrane region" description="Helical" evidence="6">
    <location>
        <begin position="265"/>
        <end position="285"/>
    </location>
</feature>
<organism evidence="7 8">
    <name type="scientific">Harryflintia acetispora</name>
    <dbReference type="NCBI Taxonomy" id="1849041"/>
    <lineage>
        <taxon>Bacteria</taxon>
        <taxon>Bacillati</taxon>
        <taxon>Bacillota</taxon>
        <taxon>Clostridia</taxon>
        <taxon>Eubacteriales</taxon>
        <taxon>Oscillospiraceae</taxon>
        <taxon>Harryflintia</taxon>
    </lineage>
</organism>
<reference evidence="7 8" key="1">
    <citation type="submission" date="2019-03" db="EMBL/GenBank/DDBJ databases">
        <title>Genomic Encyclopedia of Type Strains, Phase IV (KMG-IV): sequencing the most valuable type-strain genomes for metagenomic binning, comparative biology and taxonomic classification.</title>
        <authorList>
            <person name="Goeker M."/>
        </authorList>
    </citation>
    <scope>NUCLEOTIDE SEQUENCE [LARGE SCALE GENOMIC DNA]</scope>
    <source>
        <strain evidence="7 8">DSM 100433</strain>
    </source>
</reference>
<dbReference type="GO" id="GO:0005886">
    <property type="term" value="C:plasma membrane"/>
    <property type="evidence" value="ECO:0007669"/>
    <property type="project" value="UniProtKB-SubCell"/>
</dbReference>
<feature type="transmembrane region" description="Helical" evidence="6">
    <location>
        <begin position="448"/>
        <end position="469"/>
    </location>
</feature>
<proteinExistence type="predicted"/>
<comment type="subcellular location">
    <subcellularLocation>
        <location evidence="1">Cell membrane</location>
        <topology evidence="1">Multi-pass membrane protein</topology>
    </subcellularLocation>
</comment>
<feature type="transmembrane region" description="Helical" evidence="6">
    <location>
        <begin position="291"/>
        <end position="308"/>
    </location>
</feature>
<evidence type="ECO:0000313" key="7">
    <source>
        <dbReference type="EMBL" id="TCL42256.1"/>
    </source>
</evidence>
<feature type="transmembrane region" description="Helical" evidence="6">
    <location>
        <begin position="84"/>
        <end position="101"/>
    </location>
</feature>
<gene>
    <name evidence="7" type="ORF">EDD78_11119</name>
</gene>
<keyword evidence="2" id="KW-1003">Cell membrane</keyword>
<keyword evidence="8" id="KW-1185">Reference proteome</keyword>
<feature type="transmembrane region" description="Helical" evidence="6">
    <location>
        <begin position="20"/>
        <end position="38"/>
    </location>
</feature>
<evidence type="ECO:0000256" key="6">
    <source>
        <dbReference type="SAM" id="Phobius"/>
    </source>
</evidence>
<accession>A0A9X8UIJ0</accession>
<evidence type="ECO:0000256" key="4">
    <source>
        <dbReference type="ARBA" id="ARBA00022989"/>
    </source>
</evidence>
<evidence type="ECO:0000256" key="1">
    <source>
        <dbReference type="ARBA" id="ARBA00004651"/>
    </source>
</evidence>
<evidence type="ECO:0000256" key="5">
    <source>
        <dbReference type="ARBA" id="ARBA00023136"/>
    </source>
</evidence>
<dbReference type="PANTHER" id="PTHR43652:SF2">
    <property type="entry name" value="BASIC AMINO ACID ANTIPORTER YFCC-RELATED"/>
    <property type="match status" value="1"/>
</dbReference>
<evidence type="ECO:0000256" key="2">
    <source>
        <dbReference type="ARBA" id="ARBA00022475"/>
    </source>
</evidence>
<evidence type="ECO:0000256" key="3">
    <source>
        <dbReference type="ARBA" id="ARBA00022692"/>
    </source>
</evidence>
<feature type="transmembrane region" description="Helical" evidence="6">
    <location>
        <begin position="204"/>
        <end position="223"/>
    </location>
</feature>
<sequence>MSTAAAESTKAKKKFKVPHIFIILTGILLIVSILTYILPAGEFVRVEGPDGREIIDPTSYHVVESNPTSLLDLFVAIPQGFVEAGWVVVLTFCVGGGFVVVKKTMAIHGAIDVLSNKLSKRGIIIIPILMVTFATIDCFIGMCELTMVYVPIILPLMLALGFDSMTAAAVALCGSAAGFTAALANPFTVGIGQKIAGLPLYSGWQFRLVVLIVMVTVGCAYVMRYAAKVKKNPQSSSMYEQDLEARKDLDTDNREHVILNTRQKLAGVSAVLLFALMIVGVFKWGWDMPQIGGIFIAIGVVAGLISGMKGDEICEAFYEGCKDVLLGALIVGVARGVGVVMTDAKLIDTVINGLAHLVQGLPPMITSVGMLIVQTLMNFLIPSGSGQTVVTMPIMAPLADLVGVTRQTAILALQFGDGFSNILYPVSGYFMATLALAKVPWEKWVKFILPLFAIWSALAAVALIVAQAIQWGPF</sequence>
<dbReference type="Proteomes" id="UP000294682">
    <property type="component" value="Unassembled WGS sequence"/>
</dbReference>
<feature type="transmembrane region" description="Helical" evidence="6">
    <location>
        <begin position="122"/>
        <end position="140"/>
    </location>
</feature>
<dbReference type="InterPro" id="IPR051679">
    <property type="entry name" value="DASS-Related_Transporters"/>
</dbReference>
<evidence type="ECO:0000313" key="8">
    <source>
        <dbReference type="Proteomes" id="UP000294682"/>
    </source>
</evidence>
<dbReference type="PANTHER" id="PTHR43652">
    <property type="entry name" value="BASIC AMINO ACID ANTIPORTER YFCC-RELATED"/>
    <property type="match status" value="1"/>
</dbReference>
<protein>
    <submittedName>
        <fullName evidence="7">Ion transporter superfamily protein YfcC</fullName>
    </submittedName>
</protein>
<comment type="caution">
    <text evidence="7">The sequence shown here is derived from an EMBL/GenBank/DDBJ whole genome shotgun (WGS) entry which is preliminary data.</text>
</comment>
<feature type="transmembrane region" description="Helical" evidence="6">
    <location>
        <begin position="169"/>
        <end position="192"/>
    </location>
</feature>
<dbReference type="AlphaFoldDB" id="A0A9X8UIJ0"/>
<keyword evidence="5 6" id="KW-0472">Membrane</keyword>